<dbReference type="InterPro" id="IPR041569">
    <property type="entry name" value="AAA_lid_3"/>
</dbReference>
<dbReference type="Pfam" id="PF17862">
    <property type="entry name" value="AAA_lid_3"/>
    <property type="match status" value="1"/>
</dbReference>
<keyword evidence="1" id="KW-0677">Repeat</keyword>
<dbReference type="PANTHER" id="PTHR23077:SF27">
    <property type="entry name" value="ATPASE FAMILY GENE 2 PROTEIN HOMOLOG A"/>
    <property type="match status" value="1"/>
</dbReference>
<feature type="domain" description="AAA+ ATPase" evidence="4">
    <location>
        <begin position="230"/>
        <end position="367"/>
    </location>
</feature>
<dbReference type="PANTHER" id="PTHR23077">
    <property type="entry name" value="AAA-FAMILY ATPASE"/>
    <property type="match status" value="1"/>
</dbReference>
<dbReference type="Gene3D" id="1.10.8.60">
    <property type="match status" value="2"/>
</dbReference>
<dbReference type="GO" id="GO:0005524">
    <property type="term" value="F:ATP binding"/>
    <property type="evidence" value="ECO:0007669"/>
    <property type="project" value="UniProtKB-KW"/>
</dbReference>
<gene>
    <name evidence="5" type="ORF">CCAE0312_LOCUS7442</name>
</gene>
<dbReference type="InterPro" id="IPR003593">
    <property type="entry name" value="AAA+_ATPase"/>
</dbReference>
<reference evidence="5" key="1">
    <citation type="submission" date="2021-01" db="EMBL/GenBank/DDBJ databases">
        <authorList>
            <person name="Corre E."/>
            <person name="Pelletier E."/>
            <person name="Niang G."/>
            <person name="Scheremetjew M."/>
            <person name="Finn R."/>
            <person name="Kale V."/>
            <person name="Holt S."/>
            <person name="Cochrane G."/>
            <person name="Meng A."/>
            <person name="Brown T."/>
            <person name="Cohen L."/>
        </authorList>
    </citation>
    <scope>NUCLEOTIDE SEQUENCE</scope>
    <source>
        <strain evidence="5">SAG 36.94</strain>
    </source>
</reference>
<dbReference type="SMART" id="SM00382">
    <property type="entry name" value="AAA"/>
    <property type="match status" value="2"/>
</dbReference>
<feature type="domain" description="AAA+ ATPase" evidence="4">
    <location>
        <begin position="492"/>
        <end position="631"/>
    </location>
</feature>
<keyword evidence="2" id="KW-0547">Nucleotide-binding</keyword>
<dbReference type="PROSITE" id="PS00674">
    <property type="entry name" value="AAA"/>
    <property type="match status" value="2"/>
</dbReference>
<protein>
    <recommendedName>
        <fullName evidence="4">AAA+ ATPase domain-containing protein</fullName>
    </recommendedName>
</protein>
<dbReference type="GO" id="GO:0005737">
    <property type="term" value="C:cytoplasm"/>
    <property type="evidence" value="ECO:0007669"/>
    <property type="project" value="TreeGrafter"/>
</dbReference>
<evidence type="ECO:0000256" key="3">
    <source>
        <dbReference type="ARBA" id="ARBA00022840"/>
    </source>
</evidence>
<dbReference type="FunFam" id="3.40.50.300:FF:000018">
    <property type="entry name" value="Cell division control 48"/>
    <property type="match status" value="1"/>
</dbReference>
<evidence type="ECO:0000256" key="1">
    <source>
        <dbReference type="ARBA" id="ARBA00022737"/>
    </source>
</evidence>
<proteinExistence type="predicted"/>
<evidence type="ECO:0000313" key="5">
    <source>
        <dbReference type="EMBL" id="CAD9235351.1"/>
    </source>
</evidence>
<dbReference type="InterPro" id="IPR050168">
    <property type="entry name" value="AAA_ATPase_domain"/>
</dbReference>
<dbReference type="Pfam" id="PF00004">
    <property type="entry name" value="AAA"/>
    <property type="match status" value="2"/>
</dbReference>
<keyword evidence="3" id="KW-0067">ATP-binding</keyword>
<dbReference type="Gene3D" id="3.40.50.300">
    <property type="entry name" value="P-loop containing nucleotide triphosphate hydrolases"/>
    <property type="match status" value="2"/>
</dbReference>
<sequence length="731" mass="79282">MKQSFARKIMSALQLGRWEVASTRTSQPGPPSSILESAVLVAPVSFLRGQGWALGDFVEVERSSARSLCLILLLWPSSRKFSATRPTAWVDHGTAAALGISGSEYVDVVVRKIEPDTAISRPQIGFVVEQLTEEGQALDGDDLWRLASVLKRILVDRVVGDGNVFALRQRGSVVRVRLDLGSERMVRVSENTVFRPSDPDCRVGQPQLKLRPIGGLEKELKEVLALVHAGARGCVLYGPPGTGKTLLASHVALMCAKGAMVVVSAAEIVGVHLGESEENLRQKFLKVEATGEGVMVLDEIDALAPRRDSLDALSGTDTRLTASLLSLLDGLPQRVFVIGTTNRSDAIDPAILRAGRLGFQIEIPPPSPEMRCDILRSIALASSVEVDIEVLERVGSQAHGYVGADLSALWREAVTQYFKESRPNQRLLRSDFDAALRRTRPSALREVLSATPDKRFSWDMIGGNSATKKAIQEVVRWSLDPASEWASWGIRPPRGVLLYGPPGCSKTLLARAVAAESNINFVSVKGPELLSKWVGESEKAVRALFRRAQNSAPALLFFDELDAIASRRAGGSSGGGAEDRVVAQLLTELDGVEALDDRVIIIGATNRPDLIDPALLRPGRIDRLLYVGLPDSSSRAEILRVHLRSTPVGADVDLSTIADEMCDGMSGAEIAALAREACLCAMEANPEDADLVLKTHFMEARQRIVPRTPTALLELYKGFRQGSKRDIFLAK</sequence>
<dbReference type="InterPro" id="IPR027417">
    <property type="entry name" value="P-loop_NTPase"/>
</dbReference>
<dbReference type="GO" id="GO:0016887">
    <property type="term" value="F:ATP hydrolysis activity"/>
    <property type="evidence" value="ECO:0007669"/>
    <property type="project" value="InterPro"/>
</dbReference>
<evidence type="ECO:0000259" key="4">
    <source>
        <dbReference type="SMART" id="SM00382"/>
    </source>
</evidence>
<dbReference type="InterPro" id="IPR003960">
    <property type="entry name" value="ATPase_AAA_CS"/>
</dbReference>
<dbReference type="AlphaFoldDB" id="A0A7S1TFP8"/>
<organism evidence="5">
    <name type="scientific">Compsopogon caeruleus</name>
    <dbReference type="NCBI Taxonomy" id="31354"/>
    <lineage>
        <taxon>Eukaryota</taxon>
        <taxon>Rhodophyta</taxon>
        <taxon>Compsopogonophyceae</taxon>
        <taxon>Compsopogonales</taxon>
        <taxon>Compsopogonaceae</taxon>
        <taxon>Compsopogon</taxon>
    </lineage>
</organism>
<name>A0A7S1TFP8_9RHOD</name>
<dbReference type="EMBL" id="HBGH01013264">
    <property type="protein sequence ID" value="CAD9235351.1"/>
    <property type="molecule type" value="Transcribed_RNA"/>
</dbReference>
<accession>A0A7S1TFP8</accession>
<dbReference type="SUPFAM" id="SSF52540">
    <property type="entry name" value="P-loop containing nucleoside triphosphate hydrolases"/>
    <property type="match status" value="2"/>
</dbReference>
<evidence type="ECO:0000256" key="2">
    <source>
        <dbReference type="ARBA" id="ARBA00022741"/>
    </source>
</evidence>
<dbReference type="InterPro" id="IPR003959">
    <property type="entry name" value="ATPase_AAA_core"/>
</dbReference>